<organism evidence="1 2">
    <name type="scientific">Slackia heliotrinireducens (strain ATCC 29202 / DSM 20476 / NCTC 11029 / RHS 1)</name>
    <name type="common">Peptococcus heliotrinreducens</name>
    <dbReference type="NCBI Taxonomy" id="471855"/>
    <lineage>
        <taxon>Bacteria</taxon>
        <taxon>Bacillati</taxon>
        <taxon>Actinomycetota</taxon>
        <taxon>Coriobacteriia</taxon>
        <taxon>Eggerthellales</taxon>
        <taxon>Eggerthellaceae</taxon>
        <taxon>Slackia</taxon>
    </lineage>
</organism>
<dbReference type="RefSeq" id="WP_012798883.1">
    <property type="nucleotide sequence ID" value="NC_013165.1"/>
</dbReference>
<dbReference type="EMBL" id="CP001684">
    <property type="protein sequence ID" value="ACV22781.1"/>
    <property type="molecule type" value="Genomic_DNA"/>
</dbReference>
<dbReference type="AlphaFoldDB" id="C7N796"/>
<sequence>MGILGSFLAAKSGSNAGDHFDVFYRRTFGEPMSAEAKQAISSAVTVIQSHIGTGRRGEQYGAEMLSDCIDSYVRAVGSNEDKRSSGIMYLMGICTNSNNQVLRGYDWAAQVIMLKAAQYCPSLF</sequence>
<reference evidence="1 2" key="1">
    <citation type="journal article" date="2009" name="Stand. Genomic Sci.">
        <title>Complete genome sequence of Slackia heliotrinireducens type strain (RHS 1).</title>
        <authorList>
            <person name="Pukall R."/>
            <person name="Lapidus A."/>
            <person name="Nolan M."/>
            <person name="Copeland A."/>
            <person name="Glavina Del Rio T."/>
            <person name="Lucas S."/>
            <person name="Chen F."/>
            <person name="Tice H."/>
            <person name="Cheng J.F."/>
            <person name="Chertkov O."/>
            <person name="Bruce D."/>
            <person name="Goodwin L."/>
            <person name="Kuske C."/>
            <person name="Brettin T."/>
            <person name="Detter J.C."/>
            <person name="Han C."/>
            <person name="Pitluck S."/>
            <person name="Pati A."/>
            <person name="Mavrommatis K."/>
            <person name="Ivanova N."/>
            <person name="Ovchinnikova G."/>
            <person name="Chen A."/>
            <person name="Palaniappan K."/>
            <person name="Schneider S."/>
            <person name="Rohde M."/>
            <person name="Chain P."/>
            <person name="D'haeseleer P."/>
            <person name="Goker M."/>
            <person name="Bristow J."/>
            <person name="Eisen J.A."/>
            <person name="Markowitz V."/>
            <person name="Kyrpides N.C."/>
            <person name="Klenk H.P."/>
            <person name="Hugenholtz P."/>
        </authorList>
    </citation>
    <scope>NUCLEOTIDE SEQUENCE [LARGE SCALE GENOMIC DNA]</scope>
    <source>
        <strain evidence="2">ATCC 29202 / DSM 20476 / NCTC 11029 / RHS 1</strain>
    </source>
</reference>
<dbReference type="Proteomes" id="UP000002026">
    <property type="component" value="Chromosome"/>
</dbReference>
<name>C7N796_SLAHD</name>
<protein>
    <submittedName>
        <fullName evidence="1">Uncharacterized protein</fullName>
    </submittedName>
</protein>
<evidence type="ECO:0000313" key="1">
    <source>
        <dbReference type="EMBL" id="ACV22781.1"/>
    </source>
</evidence>
<keyword evidence="2" id="KW-1185">Reference proteome</keyword>
<proteinExistence type="predicted"/>
<dbReference type="KEGG" id="shi:Shel_17620"/>
<evidence type="ECO:0000313" key="2">
    <source>
        <dbReference type="Proteomes" id="UP000002026"/>
    </source>
</evidence>
<dbReference type="HOGENOM" id="CLU_2002393_0_0_11"/>
<accession>C7N796</accession>
<gene>
    <name evidence="1" type="ordered locus">Shel_17620</name>
</gene>
<dbReference type="STRING" id="471855.Shel_17620"/>